<name>B7PHG3_IXOSC</name>
<dbReference type="VEuPathDB" id="VectorBase:ISCW018286"/>
<dbReference type="PaxDb" id="6945-B7PHG3"/>
<dbReference type="EnsemblMetazoa" id="ISCW018286-RA">
    <property type="protein sequence ID" value="ISCW018286-PA"/>
    <property type="gene ID" value="ISCW018286"/>
</dbReference>
<gene>
    <name evidence="1" type="ORF">IscW_ISCW018286</name>
</gene>
<organism>
    <name type="scientific">Ixodes scapularis</name>
    <name type="common">Black-legged tick</name>
    <name type="synonym">Deer tick</name>
    <dbReference type="NCBI Taxonomy" id="6945"/>
    <lineage>
        <taxon>Eukaryota</taxon>
        <taxon>Metazoa</taxon>
        <taxon>Ecdysozoa</taxon>
        <taxon>Arthropoda</taxon>
        <taxon>Chelicerata</taxon>
        <taxon>Arachnida</taxon>
        <taxon>Acari</taxon>
        <taxon>Parasitiformes</taxon>
        <taxon>Ixodida</taxon>
        <taxon>Ixodoidea</taxon>
        <taxon>Ixodidae</taxon>
        <taxon>Ixodinae</taxon>
        <taxon>Ixodes</taxon>
    </lineage>
</organism>
<evidence type="ECO:0000313" key="1">
    <source>
        <dbReference type="EMBL" id="EEC06034.1"/>
    </source>
</evidence>
<evidence type="ECO:0000313" key="3">
    <source>
        <dbReference type="Proteomes" id="UP000001555"/>
    </source>
</evidence>
<proteinExistence type="predicted"/>
<reference evidence="1 3" key="1">
    <citation type="submission" date="2008-03" db="EMBL/GenBank/DDBJ databases">
        <title>Annotation of Ixodes scapularis.</title>
        <authorList>
            <consortium name="Ixodes scapularis Genome Project Consortium"/>
            <person name="Caler E."/>
            <person name="Hannick L.I."/>
            <person name="Bidwell S."/>
            <person name="Joardar V."/>
            <person name="Thiagarajan M."/>
            <person name="Amedeo P."/>
            <person name="Galinsky K.J."/>
            <person name="Schobel S."/>
            <person name="Inman J."/>
            <person name="Hostetler J."/>
            <person name="Miller J."/>
            <person name="Hammond M."/>
            <person name="Megy K."/>
            <person name="Lawson D."/>
            <person name="Kodira C."/>
            <person name="Sutton G."/>
            <person name="Meyer J."/>
            <person name="Hill C.A."/>
            <person name="Birren B."/>
            <person name="Nene V."/>
            <person name="Collins F."/>
            <person name="Alarcon-Chaidez F."/>
            <person name="Wikel S."/>
            <person name="Strausberg R."/>
        </authorList>
    </citation>
    <scope>NUCLEOTIDE SEQUENCE [LARGE SCALE GENOMIC DNA]</scope>
    <source>
        <strain evidence="3">Wikel</strain>
        <strain evidence="1">Wikel colony</strain>
    </source>
</reference>
<dbReference type="AlphaFoldDB" id="B7PHG3"/>
<dbReference type="EMBL" id="DS712856">
    <property type="protein sequence ID" value="EEC06034.1"/>
    <property type="molecule type" value="Genomic_DNA"/>
</dbReference>
<sequence length="101" mass="11355">LSFFFSFLVNGYFTKHASLQWHRTGCVAGDASGLSLSSLFLTSACALSLARCSFFRCLMCPQSKPAFVLQCCRIKKNKKNNLSFVLQSLCCTHKKKSYRLL</sequence>
<reference evidence="2" key="2">
    <citation type="submission" date="2020-05" db="UniProtKB">
        <authorList>
            <consortium name="EnsemblMetazoa"/>
        </authorList>
    </citation>
    <scope>IDENTIFICATION</scope>
    <source>
        <strain evidence="2">wikel</strain>
    </source>
</reference>
<protein>
    <submittedName>
        <fullName evidence="1 2">Uncharacterized protein</fullName>
    </submittedName>
</protein>
<dbReference type="VEuPathDB" id="VectorBase:ISCI018286"/>
<feature type="non-terminal residue" evidence="1">
    <location>
        <position position="1"/>
    </location>
</feature>
<accession>B7PHG3</accession>
<keyword evidence="3" id="KW-1185">Reference proteome</keyword>
<dbReference type="InParanoid" id="B7PHG3"/>
<evidence type="ECO:0000313" key="2">
    <source>
        <dbReference type="EnsemblMetazoa" id="ISCW018286-PA"/>
    </source>
</evidence>
<dbReference type="HOGENOM" id="CLU_2298678_0_0_1"/>
<dbReference type="Proteomes" id="UP000001555">
    <property type="component" value="Unassembled WGS sequence"/>
</dbReference>
<dbReference type="EMBL" id="ABJB010592727">
    <property type="status" value="NOT_ANNOTATED_CDS"/>
    <property type="molecule type" value="Genomic_DNA"/>
</dbReference>